<evidence type="ECO:0000256" key="3">
    <source>
        <dbReference type="ARBA" id="ARBA00022771"/>
    </source>
</evidence>
<evidence type="ECO:0000256" key="5">
    <source>
        <dbReference type="ARBA" id="ARBA00023015"/>
    </source>
</evidence>
<reference evidence="11 12" key="1">
    <citation type="journal article" date="2022" name="Nat. Ecol. Evol.">
        <title>A masculinizing supergene underlies an exaggerated male reproductive morph in a spider.</title>
        <authorList>
            <person name="Hendrickx F."/>
            <person name="De Corte Z."/>
            <person name="Sonet G."/>
            <person name="Van Belleghem S.M."/>
            <person name="Kostlbacher S."/>
            <person name="Vangestel C."/>
        </authorList>
    </citation>
    <scope>NUCLEOTIDE SEQUENCE [LARGE SCALE GENOMIC DNA]</scope>
    <source>
        <strain evidence="11">W744_W776</strain>
    </source>
</reference>
<dbReference type="GO" id="GO:0000978">
    <property type="term" value="F:RNA polymerase II cis-regulatory region sequence-specific DNA binding"/>
    <property type="evidence" value="ECO:0007669"/>
    <property type="project" value="TreeGrafter"/>
</dbReference>
<dbReference type="GO" id="GO:0005634">
    <property type="term" value="C:nucleus"/>
    <property type="evidence" value="ECO:0007669"/>
    <property type="project" value="UniProtKB-SubCell"/>
</dbReference>
<name>A0AAV6VQZ8_9ARAC</name>
<dbReference type="InterPro" id="IPR013087">
    <property type="entry name" value="Znf_C2H2_type"/>
</dbReference>
<dbReference type="PROSITE" id="PS00028">
    <property type="entry name" value="ZINC_FINGER_C2H2_1"/>
    <property type="match status" value="1"/>
</dbReference>
<dbReference type="InterPro" id="IPR031940">
    <property type="entry name" value="DUF4772"/>
</dbReference>
<dbReference type="GO" id="GO:0003700">
    <property type="term" value="F:DNA-binding transcription factor activity"/>
    <property type="evidence" value="ECO:0007669"/>
    <property type="project" value="TreeGrafter"/>
</dbReference>
<keyword evidence="6" id="KW-0238">DNA-binding</keyword>
<proteinExistence type="predicted"/>
<evidence type="ECO:0000313" key="11">
    <source>
        <dbReference type="EMBL" id="KAG8198486.1"/>
    </source>
</evidence>
<protein>
    <recommendedName>
        <fullName evidence="10">C2H2-type domain-containing protein</fullName>
    </recommendedName>
</protein>
<dbReference type="PANTHER" id="PTHR13006:SF9">
    <property type="entry name" value="GLUCOSE TRANSPORTER 4 ENHANCER FACTOR, ISOFORM G"/>
    <property type="match status" value="1"/>
</dbReference>
<keyword evidence="12" id="KW-1185">Reference proteome</keyword>
<dbReference type="Proteomes" id="UP000827092">
    <property type="component" value="Unassembled WGS sequence"/>
</dbReference>
<keyword evidence="7" id="KW-0804">Transcription</keyword>
<comment type="caution">
    <text evidence="11">The sequence shown here is derived from an EMBL/GenBank/DDBJ whole genome shotgun (WGS) entry which is preliminary data.</text>
</comment>
<keyword evidence="5" id="KW-0805">Transcription regulation</keyword>
<evidence type="ECO:0000313" key="12">
    <source>
        <dbReference type="Proteomes" id="UP000827092"/>
    </source>
</evidence>
<evidence type="ECO:0000256" key="7">
    <source>
        <dbReference type="ARBA" id="ARBA00023163"/>
    </source>
</evidence>
<feature type="domain" description="C2H2-type" evidence="10">
    <location>
        <begin position="279"/>
        <end position="302"/>
    </location>
</feature>
<evidence type="ECO:0000256" key="9">
    <source>
        <dbReference type="SAM" id="MobiDB-lite"/>
    </source>
</evidence>
<sequence>MSTGKRLAKRSILGTRVCAPNHKGLYVQGVIQATRTDDHRSVYSVCLDTESGGKTVAEYSQTDLVGSGFRSVIDVILQRGQRVFVTHNGREVKGIVSDHRPDTDEVELSLPSAGLVLRKRLDEVRLIESRKSARLLDSDTDYSRLADGQPEPRRRASSLSIDVPYGQSGRKRRSSADDGVMDDCMAAMVLMSLSCSPKSPCLSSVNGWSPPTALASSSGASSYCSGGGGSTRATPSPPALVDGQTDEGIDSDASSSFDASFPAPPKRKSPCRTKLVFQCTWPGCLQRYHECEEVERHVRTMHLKRCMDGGSGDSEEGSSDHEEEFYYTEMEVDGTEIQSSIYSSSVPTLSHLDMARPAHEDPEYIRRSAAAAQVMGPSFTQAAPISIPQLQKSAAWHLHGYAASAPSNMGSPQKCMRLSIKSTPSPSKASSPLHRRTRSESRKCRKVYGMENRDMWCTQCKWKKACTRFTD</sequence>
<comment type="subcellular location">
    <subcellularLocation>
        <location evidence="1">Nucleus</location>
    </subcellularLocation>
</comment>
<evidence type="ECO:0000256" key="4">
    <source>
        <dbReference type="ARBA" id="ARBA00022833"/>
    </source>
</evidence>
<keyword evidence="8" id="KW-0539">Nucleus</keyword>
<dbReference type="SMART" id="SM01366">
    <property type="entry name" value="c-clamp"/>
    <property type="match status" value="1"/>
</dbReference>
<keyword evidence="4" id="KW-0862">Zinc</keyword>
<dbReference type="Pfam" id="PF15997">
    <property type="entry name" value="DUF4772"/>
    <property type="match status" value="1"/>
</dbReference>
<evidence type="ECO:0000259" key="10">
    <source>
        <dbReference type="PROSITE" id="PS00028"/>
    </source>
</evidence>
<dbReference type="EMBL" id="JAFNEN010000039">
    <property type="protein sequence ID" value="KAG8198486.1"/>
    <property type="molecule type" value="Genomic_DNA"/>
</dbReference>
<organism evidence="11 12">
    <name type="scientific">Oedothorax gibbosus</name>
    <dbReference type="NCBI Taxonomy" id="931172"/>
    <lineage>
        <taxon>Eukaryota</taxon>
        <taxon>Metazoa</taxon>
        <taxon>Ecdysozoa</taxon>
        <taxon>Arthropoda</taxon>
        <taxon>Chelicerata</taxon>
        <taxon>Arachnida</taxon>
        <taxon>Araneae</taxon>
        <taxon>Araneomorphae</taxon>
        <taxon>Entelegynae</taxon>
        <taxon>Araneoidea</taxon>
        <taxon>Linyphiidae</taxon>
        <taxon>Erigoninae</taxon>
        <taxon>Oedothorax</taxon>
    </lineage>
</organism>
<dbReference type="AlphaFoldDB" id="A0AAV6VQZ8"/>
<feature type="compositionally biased region" description="Low complexity" evidence="9">
    <location>
        <begin position="251"/>
        <end position="261"/>
    </location>
</feature>
<feature type="compositionally biased region" description="Low complexity" evidence="9">
    <location>
        <begin position="420"/>
        <end position="432"/>
    </location>
</feature>
<feature type="region of interest" description="Disordered" evidence="9">
    <location>
        <begin position="219"/>
        <end position="269"/>
    </location>
</feature>
<dbReference type="PANTHER" id="PTHR13006">
    <property type="entry name" value="PAPILLOMAVIRUS REGULATORY FACTOR PRF-1"/>
    <property type="match status" value="1"/>
</dbReference>
<feature type="region of interest" description="Disordered" evidence="9">
    <location>
        <begin position="420"/>
        <end position="441"/>
    </location>
</feature>
<evidence type="ECO:0000256" key="8">
    <source>
        <dbReference type="ARBA" id="ARBA00023242"/>
    </source>
</evidence>
<evidence type="ECO:0000256" key="1">
    <source>
        <dbReference type="ARBA" id="ARBA00004123"/>
    </source>
</evidence>
<evidence type="ECO:0000256" key="2">
    <source>
        <dbReference type="ARBA" id="ARBA00022723"/>
    </source>
</evidence>
<accession>A0AAV6VQZ8</accession>
<dbReference type="GO" id="GO:0008270">
    <property type="term" value="F:zinc ion binding"/>
    <property type="evidence" value="ECO:0007669"/>
    <property type="project" value="UniProtKB-KW"/>
</dbReference>
<evidence type="ECO:0000256" key="6">
    <source>
        <dbReference type="ARBA" id="ARBA00023125"/>
    </source>
</evidence>
<keyword evidence="3" id="KW-0863">Zinc-finger</keyword>
<dbReference type="GO" id="GO:0006357">
    <property type="term" value="P:regulation of transcription by RNA polymerase II"/>
    <property type="evidence" value="ECO:0007669"/>
    <property type="project" value="TreeGrafter"/>
</dbReference>
<feature type="compositionally biased region" description="Basic and acidic residues" evidence="9">
    <location>
        <begin position="141"/>
        <end position="154"/>
    </location>
</feature>
<feature type="region of interest" description="Disordered" evidence="9">
    <location>
        <begin position="141"/>
        <end position="177"/>
    </location>
</feature>
<dbReference type="InterPro" id="IPR052253">
    <property type="entry name" value="CR1/CR2-DNA-binding_regulator"/>
</dbReference>
<keyword evidence="2" id="KW-0479">Metal-binding</keyword>
<gene>
    <name evidence="11" type="ORF">JTE90_017352</name>
</gene>